<dbReference type="CDD" id="cd00018">
    <property type="entry name" value="AP2"/>
    <property type="match status" value="1"/>
</dbReference>
<evidence type="ECO:0000256" key="3">
    <source>
        <dbReference type="ARBA" id="ARBA00023125"/>
    </source>
</evidence>
<dbReference type="SUPFAM" id="SSF54171">
    <property type="entry name" value="DNA-binding domain"/>
    <property type="match status" value="1"/>
</dbReference>
<protein>
    <submittedName>
        <fullName evidence="7">Ethylene-responsive transcription factor ERF118</fullName>
    </submittedName>
</protein>
<gene>
    <name evidence="7" type="ORF">glysoja_049804</name>
</gene>
<dbReference type="InterPro" id="IPR016177">
    <property type="entry name" value="DNA-bd_dom_sf"/>
</dbReference>
<keyword evidence="3" id="KW-0238">DNA-binding</keyword>
<evidence type="ECO:0000256" key="5">
    <source>
        <dbReference type="ARBA" id="ARBA00023242"/>
    </source>
</evidence>
<evidence type="ECO:0000256" key="1">
    <source>
        <dbReference type="ARBA" id="ARBA00004123"/>
    </source>
</evidence>
<evidence type="ECO:0000256" key="2">
    <source>
        <dbReference type="ARBA" id="ARBA00023015"/>
    </source>
</evidence>
<keyword evidence="5" id="KW-0539">Nucleus</keyword>
<keyword evidence="4" id="KW-0804">Transcription</keyword>
<dbReference type="InterPro" id="IPR036955">
    <property type="entry name" value="AP2/ERF_dom_sf"/>
</dbReference>
<dbReference type="Proteomes" id="UP000053555">
    <property type="component" value="Unassembled WGS sequence"/>
</dbReference>
<dbReference type="AlphaFoldDB" id="A0A0B2QYX4"/>
<comment type="subcellular location">
    <subcellularLocation>
        <location evidence="1">Nucleus</location>
    </subcellularLocation>
</comment>
<sequence length="460" mass="51312">MRNPLKEEEQEIYVVLVLFGSSDWSFVEARVRLRLCLLHATLVGVEFCCFDEFEVKKDMLWNSGLLWRLSDKKILCFLPPLESGSHLMGFDPIFFTMVEPLNQSTPRTKKMKHKRNPIHDSKMTRKLRIICNDPDATDSSSDEDEYFGNVRKMKRTVLEIALPPVPVNPVVADETSTESTNNDELNQTKRVMAKTPSVKRQSCGKYKGVRMRKWGKWAAEIRDPFKGTRIWLGTFSTAEEASQAYETRRLEFEVMAKALSDEKSNNGSSNNNVVASAETETVAAPENNSSNYCVSSAAGSVSDSKSAFMDESESVLSHTSPSSVLELDTSASNLIGSGKVSSNEIVETKGLEAEVAETKSLAAEFAELEIQDLSMLNVPSPSAVAAATSEYELDLLAFDSFKYGFDYEHGFDDDFAALEDIHICSFDDNEPSELPDYDFDDFGADEFAGWIEEPLNIPCV</sequence>
<dbReference type="GO" id="GO:0003677">
    <property type="term" value="F:DNA binding"/>
    <property type="evidence" value="ECO:0007669"/>
    <property type="project" value="UniProtKB-KW"/>
</dbReference>
<dbReference type="GO" id="GO:0005634">
    <property type="term" value="C:nucleus"/>
    <property type="evidence" value="ECO:0007669"/>
    <property type="project" value="UniProtKB-SubCell"/>
</dbReference>
<dbReference type="PRINTS" id="PR00367">
    <property type="entry name" value="ETHRSPELEMNT"/>
</dbReference>
<feature type="domain" description="AP2/ERF" evidence="6">
    <location>
        <begin position="205"/>
        <end position="262"/>
    </location>
</feature>
<dbReference type="GO" id="GO:0003700">
    <property type="term" value="F:DNA-binding transcription factor activity"/>
    <property type="evidence" value="ECO:0007669"/>
    <property type="project" value="InterPro"/>
</dbReference>
<name>A0A0B2QYX4_GLYSO</name>
<dbReference type="InterPro" id="IPR050913">
    <property type="entry name" value="AP2/ERF_ERF"/>
</dbReference>
<dbReference type="PANTHER" id="PTHR31194">
    <property type="entry name" value="SHN SHINE , DNA BINDING / TRANSCRIPTION FACTOR"/>
    <property type="match status" value="1"/>
</dbReference>
<evidence type="ECO:0000256" key="4">
    <source>
        <dbReference type="ARBA" id="ARBA00023163"/>
    </source>
</evidence>
<reference evidence="7" key="1">
    <citation type="submission" date="2014-07" db="EMBL/GenBank/DDBJ databases">
        <title>Identification of a novel salt tolerance gene in wild soybean by whole-genome sequencing.</title>
        <authorList>
            <person name="Lam H.-M."/>
            <person name="Qi X."/>
            <person name="Li M.-W."/>
            <person name="Liu X."/>
            <person name="Xie M."/>
            <person name="Ni M."/>
            <person name="Xu X."/>
        </authorList>
    </citation>
    <scope>NUCLEOTIDE SEQUENCE [LARGE SCALE GENOMIC DNA]</scope>
    <source>
        <tissue evidence="7">Root</tissue>
    </source>
</reference>
<dbReference type="Gene3D" id="3.30.730.10">
    <property type="entry name" value="AP2/ERF domain"/>
    <property type="match status" value="1"/>
</dbReference>
<proteinExistence type="predicted"/>
<keyword evidence="2" id="KW-0805">Transcription regulation</keyword>
<dbReference type="EMBL" id="KN654734">
    <property type="protein sequence ID" value="KHN25023.1"/>
    <property type="molecule type" value="Genomic_DNA"/>
</dbReference>
<evidence type="ECO:0000259" key="6">
    <source>
        <dbReference type="PROSITE" id="PS51032"/>
    </source>
</evidence>
<dbReference type="PROSITE" id="PS51032">
    <property type="entry name" value="AP2_ERF"/>
    <property type="match status" value="1"/>
</dbReference>
<accession>A0A0B2QYX4</accession>
<dbReference type="SMART" id="SM00380">
    <property type="entry name" value="AP2"/>
    <property type="match status" value="1"/>
</dbReference>
<dbReference type="InterPro" id="IPR001471">
    <property type="entry name" value="AP2/ERF_dom"/>
</dbReference>
<dbReference type="Pfam" id="PF00847">
    <property type="entry name" value="AP2"/>
    <property type="match status" value="1"/>
</dbReference>
<evidence type="ECO:0000313" key="7">
    <source>
        <dbReference type="EMBL" id="KHN25023.1"/>
    </source>
</evidence>
<organism evidence="7">
    <name type="scientific">Glycine soja</name>
    <name type="common">Wild soybean</name>
    <dbReference type="NCBI Taxonomy" id="3848"/>
    <lineage>
        <taxon>Eukaryota</taxon>
        <taxon>Viridiplantae</taxon>
        <taxon>Streptophyta</taxon>
        <taxon>Embryophyta</taxon>
        <taxon>Tracheophyta</taxon>
        <taxon>Spermatophyta</taxon>
        <taxon>Magnoliopsida</taxon>
        <taxon>eudicotyledons</taxon>
        <taxon>Gunneridae</taxon>
        <taxon>Pentapetalae</taxon>
        <taxon>rosids</taxon>
        <taxon>fabids</taxon>
        <taxon>Fabales</taxon>
        <taxon>Fabaceae</taxon>
        <taxon>Papilionoideae</taxon>
        <taxon>50 kb inversion clade</taxon>
        <taxon>NPAAA clade</taxon>
        <taxon>indigoferoid/millettioid clade</taxon>
        <taxon>Phaseoleae</taxon>
        <taxon>Glycine</taxon>
        <taxon>Glycine subgen. Soja</taxon>
    </lineage>
</organism>
<dbReference type="PANTHER" id="PTHR31194:SF62">
    <property type="entry name" value="ETHYLENE-RESPONSIVE TRANSCRIPTION FACTOR ERF118"/>
    <property type="match status" value="1"/>
</dbReference>